<dbReference type="Pfam" id="PF14897">
    <property type="entry name" value="EpsG"/>
    <property type="match status" value="1"/>
</dbReference>
<evidence type="ECO:0000313" key="3">
    <source>
        <dbReference type="Proteomes" id="UP000539350"/>
    </source>
</evidence>
<feature type="transmembrane region" description="Helical" evidence="1">
    <location>
        <begin position="236"/>
        <end position="254"/>
    </location>
</feature>
<protein>
    <submittedName>
        <fullName evidence="2">EpsG family protein</fullName>
    </submittedName>
</protein>
<gene>
    <name evidence="2" type="ORF">H2508_04075</name>
</gene>
<dbReference type="RefSeq" id="WP_182169096.1">
    <property type="nucleotide sequence ID" value="NZ_JACFXU010000013.1"/>
</dbReference>
<feature type="transmembrane region" description="Helical" evidence="1">
    <location>
        <begin position="293"/>
        <end position="313"/>
    </location>
</feature>
<feature type="transmembrane region" description="Helical" evidence="1">
    <location>
        <begin position="266"/>
        <end position="287"/>
    </location>
</feature>
<proteinExistence type="predicted"/>
<reference evidence="2 3" key="1">
    <citation type="submission" date="2020-07" db="EMBL/GenBank/DDBJ databases">
        <title>Halieaceae bacterium, F7430, whole genome shotgun sequencing project.</title>
        <authorList>
            <person name="Jiang S."/>
            <person name="Liu Z.W."/>
            <person name="Du Z.J."/>
        </authorList>
    </citation>
    <scope>NUCLEOTIDE SEQUENCE [LARGE SCALE GENOMIC DNA]</scope>
    <source>
        <strain evidence="2 3">F7430</strain>
    </source>
</reference>
<feature type="transmembrane region" description="Helical" evidence="1">
    <location>
        <begin position="125"/>
        <end position="142"/>
    </location>
</feature>
<feature type="transmembrane region" description="Helical" evidence="1">
    <location>
        <begin position="197"/>
        <end position="216"/>
    </location>
</feature>
<feature type="transmembrane region" description="Helical" evidence="1">
    <location>
        <begin position="33"/>
        <end position="50"/>
    </location>
</feature>
<feature type="transmembrane region" description="Helical" evidence="1">
    <location>
        <begin position="89"/>
        <end position="113"/>
    </location>
</feature>
<sequence length="357" mass="40976">MHVYWFLFVLALLSVYTEKDRIYNGKKIKIGDFSPVYAVTLFLIFILVGFRHEVGGDWFSYLDAYERMDIASFRDVLTMSDPGYRLLNYLSYNLGFGIYGVNLVCGLLFLLGLNSFCQMQPRPSLALLAAIPYLVIVISMGYTRQSVAIGLSMLAFYFLIHRGLLGFITSIVIASLFHKTAIILIPVALLMNTKHKIFRAFLLLVLSLLLYFTLLSDSVDALYKNYVLSEYHSTGALIRVLMCFFPAIFFLTFKNKFKIKSSEYKMMLLFSYASVVCLFLLLVSPATTAIDRIALYLLPLQLFVISHIPRALGGSRFKGFLIYILVLYCFFVQFTWLFAGRVSYAWIPYKFYPFEVL</sequence>
<dbReference type="AlphaFoldDB" id="A0A7W2YIQ3"/>
<keyword evidence="1" id="KW-1133">Transmembrane helix</keyword>
<evidence type="ECO:0000256" key="1">
    <source>
        <dbReference type="SAM" id="Phobius"/>
    </source>
</evidence>
<dbReference type="InterPro" id="IPR049458">
    <property type="entry name" value="EpsG-like"/>
</dbReference>
<comment type="caution">
    <text evidence="2">The sequence shown here is derived from an EMBL/GenBank/DDBJ whole genome shotgun (WGS) entry which is preliminary data.</text>
</comment>
<name>A0A7W2YIQ3_9GAMM</name>
<keyword evidence="1" id="KW-0812">Transmembrane</keyword>
<keyword evidence="1" id="KW-0472">Membrane</keyword>
<accession>A0A7W2YIQ3</accession>
<feature type="transmembrane region" description="Helical" evidence="1">
    <location>
        <begin position="320"/>
        <end position="339"/>
    </location>
</feature>
<keyword evidence="3" id="KW-1185">Reference proteome</keyword>
<dbReference type="EMBL" id="JACFXU010000013">
    <property type="protein sequence ID" value="MBA6412282.1"/>
    <property type="molecule type" value="Genomic_DNA"/>
</dbReference>
<evidence type="ECO:0000313" key="2">
    <source>
        <dbReference type="EMBL" id="MBA6412282.1"/>
    </source>
</evidence>
<dbReference type="Proteomes" id="UP000539350">
    <property type="component" value="Unassembled WGS sequence"/>
</dbReference>
<organism evidence="2 3">
    <name type="scientific">Sediminihaliea albiluteola</name>
    <dbReference type="NCBI Taxonomy" id="2758564"/>
    <lineage>
        <taxon>Bacteria</taxon>
        <taxon>Pseudomonadati</taxon>
        <taxon>Pseudomonadota</taxon>
        <taxon>Gammaproteobacteria</taxon>
        <taxon>Cellvibrionales</taxon>
        <taxon>Halieaceae</taxon>
        <taxon>Sediminihaliea</taxon>
    </lineage>
</organism>